<dbReference type="Pfam" id="PF01352">
    <property type="entry name" value="KRAB"/>
    <property type="match status" value="1"/>
</dbReference>
<feature type="domain" description="C2H2-type" evidence="9">
    <location>
        <begin position="335"/>
        <end position="362"/>
    </location>
</feature>
<evidence type="ECO:0000256" key="2">
    <source>
        <dbReference type="ARBA" id="ARBA00022723"/>
    </source>
</evidence>
<organism evidence="11 12">
    <name type="scientific">Bos indicus</name>
    <name type="common">Zebu</name>
    <dbReference type="NCBI Taxonomy" id="9915"/>
    <lineage>
        <taxon>Eukaryota</taxon>
        <taxon>Metazoa</taxon>
        <taxon>Chordata</taxon>
        <taxon>Craniata</taxon>
        <taxon>Vertebrata</taxon>
        <taxon>Euteleostomi</taxon>
        <taxon>Mammalia</taxon>
        <taxon>Eutheria</taxon>
        <taxon>Laurasiatheria</taxon>
        <taxon>Artiodactyla</taxon>
        <taxon>Ruminantia</taxon>
        <taxon>Pecora</taxon>
        <taxon>Bovidae</taxon>
        <taxon>Bovinae</taxon>
        <taxon>Bos</taxon>
    </lineage>
</organism>
<dbReference type="Proteomes" id="UP001652663">
    <property type="component" value="Chromosome X"/>
</dbReference>
<dbReference type="PROSITE" id="PS00028">
    <property type="entry name" value="ZINC_FINGER_C2H2_1"/>
    <property type="match status" value="3"/>
</dbReference>
<feature type="compositionally biased region" description="Basic and acidic residues" evidence="8">
    <location>
        <begin position="397"/>
        <end position="407"/>
    </location>
</feature>
<accession>A0ABM4S054</accession>
<evidence type="ECO:0000256" key="5">
    <source>
        <dbReference type="ARBA" id="ARBA00022833"/>
    </source>
</evidence>
<evidence type="ECO:0000256" key="8">
    <source>
        <dbReference type="SAM" id="MobiDB-lite"/>
    </source>
</evidence>
<dbReference type="PROSITE" id="PS50157">
    <property type="entry name" value="ZINC_FINGER_C2H2_2"/>
    <property type="match status" value="4"/>
</dbReference>
<dbReference type="SMART" id="SM00349">
    <property type="entry name" value="KRAB"/>
    <property type="match status" value="1"/>
</dbReference>
<dbReference type="InterPro" id="IPR001909">
    <property type="entry name" value="KRAB"/>
</dbReference>
<keyword evidence="5" id="KW-0862">Zinc</keyword>
<keyword evidence="6" id="KW-0539">Nucleus</keyword>
<dbReference type="PANTHER" id="PTHR24381:SF393">
    <property type="entry name" value="CHROMATIN-LINKED ADAPTOR FOR MSL PROTEINS, ISOFORM B"/>
    <property type="match status" value="1"/>
</dbReference>
<reference evidence="12" key="1">
    <citation type="submission" date="2025-08" db="UniProtKB">
        <authorList>
            <consortium name="RefSeq"/>
        </authorList>
    </citation>
    <scope>IDENTIFICATION</scope>
    <source>
        <tissue evidence="12">Blood</tissue>
    </source>
</reference>
<gene>
    <name evidence="12" type="primary">LOC109554912</name>
</gene>
<feature type="domain" description="C2H2-type" evidence="9">
    <location>
        <begin position="157"/>
        <end position="184"/>
    </location>
</feature>
<evidence type="ECO:0000259" key="9">
    <source>
        <dbReference type="PROSITE" id="PS50157"/>
    </source>
</evidence>
<feature type="compositionally biased region" description="Polar residues" evidence="8">
    <location>
        <begin position="225"/>
        <end position="236"/>
    </location>
</feature>
<dbReference type="PANTHER" id="PTHR24381">
    <property type="entry name" value="ZINC FINGER PROTEIN"/>
    <property type="match status" value="1"/>
</dbReference>
<dbReference type="SUPFAM" id="SSF57667">
    <property type="entry name" value="beta-beta-alpha zinc fingers"/>
    <property type="match status" value="3"/>
</dbReference>
<dbReference type="SMART" id="SM00355">
    <property type="entry name" value="ZnF_C2H2"/>
    <property type="match status" value="3"/>
</dbReference>
<feature type="region of interest" description="Disordered" evidence="8">
    <location>
        <begin position="383"/>
        <end position="407"/>
    </location>
</feature>
<dbReference type="GeneID" id="109554912"/>
<evidence type="ECO:0000256" key="7">
    <source>
        <dbReference type="PROSITE-ProRule" id="PRU00042"/>
    </source>
</evidence>
<evidence type="ECO:0000256" key="3">
    <source>
        <dbReference type="ARBA" id="ARBA00022737"/>
    </source>
</evidence>
<name>A0ABM4S054_BOSIN</name>
<dbReference type="CDD" id="cd07765">
    <property type="entry name" value="KRAB_A-box"/>
    <property type="match status" value="1"/>
</dbReference>
<sequence length="407" mass="45088">MADATPHTDSLRSIVTFEDVFIHFTREEWDLLTESQKRLYHKTMVNNFSLVMSVGLESSRYRLISPPEPESAPEVPARIGIAAAVAEVSQESPVSSPGHSVEARDDSSVSIKISDVRSLQVAPSIQKSPLCDTCNPVFNGVFQPAGQLETSSEEQPYTCGSCGRVFPLGVSLDEMQRWQSGEAVTRRERDQASSVNCHRCHGSGTACTCEEGEEDISASSGVVQHRGTQNGENPGTSAECKETFPTGQRDHPYSGSEGACSHQEECVQQQEIYVRERSYECNTCGRVFDCRDTFNNHQEVHTRERLCQCDVCGKSFTRSCYVKIHKRLHTGIRPFVCNECGKTYICKSHLSLHKKSHTIESLRRQHIVGNVLLIPVLVNSREVTQEQGPRHSANGGEPKEDSPTSGQ</sequence>
<evidence type="ECO:0000313" key="11">
    <source>
        <dbReference type="Proteomes" id="UP001652663"/>
    </source>
</evidence>
<keyword evidence="3" id="KW-0677">Repeat</keyword>
<evidence type="ECO:0000256" key="1">
    <source>
        <dbReference type="ARBA" id="ARBA00004123"/>
    </source>
</evidence>
<feature type="domain" description="C2H2-type" evidence="9">
    <location>
        <begin position="307"/>
        <end position="334"/>
    </location>
</feature>
<dbReference type="RefSeq" id="XP_070641176.1">
    <property type="nucleotide sequence ID" value="XM_070785075.1"/>
</dbReference>
<keyword evidence="11" id="KW-1185">Reference proteome</keyword>
<feature type="region of interest" description="Disordered" evidence="8">
    <location>
        <begin position="225"/>
        <end position="248"/>
    </location>
</feature>
<dbReference type="Gene3D" id="6.10.140.140">
    <property type="match status" value="1"/>
</dbReference>
<dbReference type="Gene3D" id="3.30.160.60">
    <property type="entry name" value="Classic Zinc Finger"/>
    <property type="match status" value="3"/>
</dbReference>
<dbReference type="PROSITE" id="PS50805">
    <property type="entry name" value="KRAB"/>
    <property type="match status" value="1"/>
</dbReference>
<evidence type="ECO:0000256" key="6">
    <source>
        <dbReference type="ARBA" id="ARBA00023242"/>
    </source>
</evidence>
<proteinExistence type="predicted"/>
<comment type="subcellular location">
    <subcellularLocation>
        <location evidence="1">Nucleus</location>
    </subcellularLocation>
</comment>
<evidence type="ECO:0000259" key="10">
    <source>
        <dbReference type="PROSITE" id="PS50805"/>
    </source>
</evidence>
<protein>
    <submittedName>
        <fullName evidence="12">Zinc finger protein 671-like</fullName>
    </submittedName>
</protein>
<evidence type="ECO:0000256" key="4">
    <source>
        <dbReference type="ARBA" id="ARBA00022771"/>
    </source>
</evidence>
<dbReference type="InterPro" id="IPR036236">
    <property type="entry name" value="Znf_C2H2_sf"/>
</dbReference>
<keyword evidence="4 7" id="KW-0863">Zinc-finger</keyword>
<dbReference type="SUPFAM" id="SSF109640">
    <property type="entry name" value="KRAB domain (Kruppel-associated box)"/>
    <property type="match status" value="1"/>
</dbReference>
<keyword evidence="2" id="KW-0479">Metal-binding</keyword>
<evidence type="ECO:0000313" key="12">
    <source>
        <dbReference type="RefSeq" id="XP_070641176.1"/>
    </source>
</evidence>
<feature type="domain" description="KRAB" evidence="10">
    <location>
        <begin position="15"/>
        <end position="86"/>
    </location>
</feature>
<dbReference type="InterPro" id="IPR013087">
    <property type="entry name" value="Znf_C2H2_type"/>
</dbReference>
<feature type="domain" description="C2H2-type" evidence="9">
    <location>
        <begin position="279"/>
        <end position="306"/>
    </location>
</feature>
<dbReference type="InterPro" id="IPR036051">
    <property type="entry name" value="KRAB_dom_sf"/>
</dbReference>